<protein>
    <submittedName>
        <fullName evidence="8">Methylated-DNA--protein-cysteine methyltransferase</fullName>
    </submittedName>
</protein>
<evidence type="ECO:0000313" key="9">
    <source>
        <dbReference type="Proteomes" id="UP000001137"/>
    </source>
</evidence>
<dbReference type="GO" id="GO:0032259">
    <property type="term" value="P:methylation"/>
    <property type="evidence" value="ECO:0007669"/>
    <property type="project" value="UniProtKB-KW"/>
</dbReference>
<evidence type="ECO:0000256" key="3">
    <source>
        <dbReference type="ARBA" id="ARBA00022679"/>
    </source>
</evidence>
<dbReference type="AlphaFoldDB" id="A8MDP1"/>
<evidence type="ECO:0000259" key="7">
    <source>
        <dbReference type="Pfam" id="PF01035"/>
    </source>
</evidence>
<dbReference type="GeneID" id="5710383"/>
<evidence type="ECO:0000313" key="8">
    <source>
        <dbReference type="EMBL" id="ABW01897.1"/>
    </source>
</evidence>
<dbReference type="InterPro" id="IPR036217">
    <property type="entry name" value="MethylDNA_cys_MeTrfase_DNAb"/>
</dbReference>
<dbReference type="InterPro" id="IPR001497">
    <property type="entry name" value="MethylDNA_cys_MeTrfase_AS"/>
</dbReference>
<reference evidence="8 9" key="1">
    <citation type="submission" date="2007-10" db="EMBL/GenBank/DDBJ databases">
        <title>Complete sequence of Caldivirga maquilingensis IC-167.</title>
        <authorList>
            <consortium name="US DOE Joint Genome Institute"/>
            <person name="Copeland A."/>
            <person name="Lucas S."/>
            <person name="Lapidus A."/>
            <person name="Barry K."/>
            <person name="Glavina del Rio T."/>
            <person name="Dalin E."/>
            <person name="Tice H."/>
            <person name="Pitluck S."/>
            <person name="Saunders E."/>
            <person name="Brettin T."/>
            <person name="Bruce D."/>
            <person name="Detter J.C."/>
            <person name="Han C."/>
            <person name="Schmutz J."/>
            <person name="Larimer F."/>
            <person name="Land M."/>
            <person name="Hauser L."/>
            <person name="Kyrpides N."/>
            <person name="Ivanova N."/>
            <person name="Biddle J.F."/>
            <person name="Zhang Z."/>
            <person name="Fitz-Gibbon S.T."/>
            <person name="Lowe T.M."/>
            <person name="Saltikov C."/>
            <person name="House C.H."/>
            <person name="Richardson P."/>
        </authorList>
    </citation>
    <scope>NUCLEOTIDE SEQUENCE [LARGE SCALE GENOMIC DNA]</scope>
    <source>
        <strain evidence="9">ATCC 700844 / DSM 13496 / JCM 10307 / IC-167</strain>
    </source>
</reference>
<evidence type="ECO:0000256" key="1">
    <source>
        <dbReference type="ARBA" id="ARBA00001286"/>
    </source>
</evidence>
<keyword evidence="5" id="KW-0234">DNA repair</keyword>
<dbReference type="InterPro" id="IPR036388">
    <property type="entry name" value="WH-like_DNA-bd_sf"/>
</dbReference>
<keyword evidence="9" id="KW-1185">Reference proteome</keyword>
<evidence type="ECO:0000256" key="2">
    <source>
        <dbReference type="ARBA" id="ARBA00022603"/>
    </source>
</evidence>
<sequence length="192" mass="21746">MKNSDQLWRLGKSDLGLLVHRDFKGLVDKTTIIRISSFLRKFSNINITDYVEPDPLTVVRMAKIPNDNLGLVMLAILAIPRGFVASYSDLAELLNMTPRLIGLFASKNPMPVLIPCHRVINRDGTIGGYSAWHRDGKGIKAMLLSMENVRVNGIKVSKDNFVDSSELKDNFYRIYNYYHSLMSEYSSSEQSE</sequence>
<dbReference type="SUPFAM" id="SSF46767">
    <property type="entry name" value="Methylated DNA-protein cysteine methyltransferase, C-terminal domain"/>
    <property type="match status" value="1"/>
</dbReference>
<dbReference type="Proteomes" id="UP000001137">
    <property type="component" value="Chromosome"/>
</dbReference>
<dbReference type="STRING" id="397948.Cmaq_1068"/>
<dbReference type="Pfam" id="PF01035">
    <property type="entry name" value="DNA_binding_1"/>
    <property type="match status" value="1"/>
</dbReference>
<evidence type="ECO:0000256" key="4">
    <source>
        <dbReference type="ARBA" id="ARBA00022763"/>
    </source>
</evidence>
<feature type="domain" description="Methylated-DNA-[protein]-cysteine S-methyltransferase DNA binding" evidence="7">
    <location>
        <begin position="72"/>
        <end position="149"/>
    </location>
</feature>
<proteinExistence type="predicted"/>
<dbReference type="InterPro" id="IPR014048">
    <property type="entry name" value="MethylDNA_cys_MeTrfase_DNA-bd"/>
</dbReference>
<dbReference type="Gene3D" id="1.10.10.10">
    <property type="entry name" value="Winged helix-like DNA-binding domain superfamily/Winged helix DNA-binding domain"/>
    <property type="match status" value="1"/>
</dbReference>
<dbReference type="GO" id="GO:0006281">
    <property type="term" value="P:DNA repair"/>
    <property type="evidence" value="ECO:0007669"/>
    <property type="project" value="UniProtKB-KW"/>
</dbReference>
<dbReference type="PANTHER" id="PTHR10815">
    <property type="entry name" value="METHYLATED-DNA--PROTEIN-CYSTEINE METHYLTRANSFERASE"/>
    <property type="match status" value="1"/>
</dbReference>
<dbReference type="HOGENOM" id="CLU_1472164_0_0_2"/>
<dbReference type="PANTHER" id="PTHR10815:SF13">
    <property type="entry name" value="METHYLATED-DNA--PROTEIN-CYSTEINE METHYLTRANSFERASE"/>
    <property type="match status" value="1"/>
</dbReference>
<keyword evidence="3 8" id="KW-0808">Transferase</keyword>
<evidence type="ECO:0000256" key="5">
    <source>
        <dbReference type="ARBA" id="ARBA00023204"/>
    </source>
</evidence>
<dbReference type="PROSITE" id="PS00374">
    <property type="entry name" value="MGMT"/>
    <property type="match status" value="1"/>
</dbReference>
<name>A8MDP1_CALMQ</name>
<organism evidence="8 9">
    <name type="scientific">Caldivirga maquilingensis (strain ATCC 700844 / DSM 13496 / JCM 10307 / IC-167)</name>
    <dbReference type="NCBI Taxonomy" id="397948"/>
    <lineage>
        <taxon>Archaea</taxon>
        <taxon>Thermoproteota</taxon>
        <taxon>Thermoprotei</taxon>
        <taxon>Thermoproteales</taxon>
        <taxon>Thermoproteaceae</taxon>
        <taxon>Caldivirga</taxon>
    </lineage>
</organism>
<dbReference type="eggNOG" id="arCOG02724">
    <property type="taxonomic scope" value="Archaea"/>
</dbReference>
<dbReference type="NCBIfam" id="TIGR00589">
    <property type="entry name" value="ogt"/>
    <property type="match status" value="1"/>
</dbReference>
<accession>A8MDP1</accession>
<dbReference type="CDD" id="cd06445">
    <property type="entry name" value="ATase"/>
    <property type="match status" value="1"/>
</dbReference>
<dbReference type="GO" id="GO:0003908">
    <property type="term" value="F:methylated-DNA-[protein]-cysteine S-methyltransferase activity"/>
    <property type="evidence" value="ECO:0007669"/>
    <property type="project" value="UniProtKB-EC"/>
</dbReference>
<dbReference type="EMBL" id="CP000852">
    <property type="protein sequence ID" value="ABW01897.1"/>
    <property type="molecule type" value="Genomic_DNA"/>
</dbReference>
<keyword evidence="4" id="KW-0227">DNA damage</keyword>
<dbReference type="OrthoDB" id="372118at2157"/>
<evidence type="ECO:0000256" key="6">
    <source>
        <dbReference type="ARBA" id="ARBA00049348"/>
    </source>
</evidence>
<gene>
    <name evidence="8" type="ordered locus">Cmaq_1068</name>
</gene>
<comment type="catalytic activity">
    <reaction evidence="1">
        <text>a 4-O-methyl-thymidine in DNA + L-cysteinyl-[protein] = a thymidine in DNA + S-methyl-L-cysteinyl-[protein]</text>
        <dbReference type="Rhea" id="RHEA:53428"/>
        <dbReference type="Rhea" id="RHEA-COMP:10131"/>
        <dbReference type="Rhea" id="RHEA-COMP:10132"/>
        <dbReference type="Rhea" id="RHEA-COMP:13555"/>
        <dbReference type="Rhea" id="RHEA-COMP:13556"/>
        <dbReference type="ChEBI" id="CHEBI:29950"/>
        <dbReference type="ChEBI" id="CHEBI:82612"/>
        <dbReference type="ChEBI" id="CHEBI:137386"/>
        <dbReference type="ChEBI" id="CHEBI:137387"/>
        <dbReference type="EC" id="2.1.1.63"/>
    </reaction>
</comment>
<keyword evidence="2 8" id="KW-0489">Methyltransferase</keyword>
<dbReference type="KEGG" id="cma:Cmaq_1068"/>
<comment type="catalytic activity">
    <reaction evidence="6">
        <text>a 6-O-methyl-2'-deoxyguanosine in DNA + L-cysteinyl-[protein] = S-methyl-L-cysteinyl-[protein] + a 2'-deoxyguanosine in DNA</text>
        <dbReference type="Rhea" id="RHEA:24000"/>
        <dbReference type="Rhea" id="RHEA-COMP:10131"/>
        <dbReference type="Rhea" id="RHEA-COMP:10132"/>
        <dbReference type="Rhea" id="RHEA-COMP:11367"/>
        <dbReference type="Rhea" id="RHEA-COMP:11368"/>
        <dbReference type="ChEBI" id="CHEBI:29950"/>
        <dbReference type="ChEBI" id="CHEBI:82612"/>
        <dbReference type="ChEBI" id="CHEBI:85445"/>
        <dbReference type="ChEBI" id="CHEBI:85448"/>
        <dbReference type="EC" id="2.1.1.63"/>
    </reaction>
</comment>
<dbReference type="RefSeq" id="WP_012186116.1">
    <property type="nucleotide sequence ID" value="NC_009954.1"/>
</dbReference>